<organism evidence="7 8">
    <name type="scientific">Apiospora phragmitis</name>
    <dbReference type="NCBI Taxonomy" id="2905665"/>
    <lineage>
        <taxon>Eukaryota</taxon>
        <taxon>Fungi</taxon>
        <taxon>Dikarya</taxon>
        <taxon>Ascomycota</taxon>
        <taxon>Pezizomycotina</taxon>
        <taxon>Sordariomycetes</taxon>
        <taxon>Xylariomycetidae</taxon>
        <taxon>Amphisphaeriales</taxon>
        <taxon>Apiosporaceae</taxon>
        <taxon>Apiospora</taxon>
    </lineage>
</organism>
<dbReference type="SMART" id="SM00823">
    <property type="entry name" value="PKS_PP"/>
    <property type="match status" value="3"/>
</dbReference>
<dbReference type="PANTHER" id="PTHR45527">
    <property type="entry name" value="NONRIBOSOMAL PEPTIDE SYNTHETASE"/>
    <property type="match status" value="1"/>
</dbReference>
<dbReference type="InterPro" id="IPR006162">
    <property type="entry name" value="Ppantetheine_attach_site"/>
</dbReference>
<keyword evidence="3" id="KW-0436">Ligase</keyword>
<feature type="compositionally biased region" description="Polar residues" evidence="5">
    <location>
        <begin position="1"/>
        <end position="21"/>
    </location>
</feature>
<gene>
    <name evidence="7" type="ORF">PG994_007348</name>
</gene>
<dbReference type="Pfam" id="PF00668">
    <property type="entry name" value="Condensation"/>
    <property type="match status" value="8"/>
</dbReference>
<feature type="region of interest" description="Disordered" evidence="5">
    <location>
        <begin position="508"/>
        <end position="531"/>
    </location>
</feature>
<feature type="compositionally biased region" description="Polar residues" evidence="5">
    <location>
        <begin position="5189"/>
        <end position="5226"/>
    </location>
</feature>
<dbReference type="PROSITE" id="PS00012">
    <property type="entry name" value="PHOSPHOPANTETHEINE"/>
    <property type="match status" value="2"/>
</dbReference>
<reference evidence="7 8" key="1">
    <citation type="submission" date="2023-01" db="EMBL/GenBank/DDBJ databases">
        <title>Analysis of 21 Apiospora genomes using comparative genomics revels a genus with tremendous synthesis potential of carbohydrate active enzymes and secondary metabolites.</title>
        <authorList>
            <person name="Sorensen T."/>
        </authorList>
    </citation>
    <scope>NUCLEOTIDE SEQUENCE [LARGE SCALE GENOMIC DNA]</scope>
    <source>
        <strain evidence="7 8">CBS 135458</strain>
    </source>
</reference>
<dbReference type="InterPro" id="IPR001242">
    <property type="entry name" value="Condensation_dom"/>
</dbReference>
<feature type="domain" description="Carrier" evidence="6">
    <location>
        <begin position="525"/>
        <end position="601"/>
    </location>
</feature>
<dbReference type="InterPro" id="IPR042099">
    <property type="entry name" value="ANL_N_sf"/>
</dbReference>
<dbReference type="PROSITE" id="PS00455">
    <property type="entry name" value="AMP_BINDING"/>
    <property type="match status" value="5"/>
</dbReference>
<dbReference type="Gene3D" id="3.30.559.10">
    <property type="entry name" value="Chloramphenicol acetyltransferase-like domain"/>
    <property type="match status" value="7"/>
</dbReference>
<evidence type="ECO:0000313" key="7">
    <source>
        <dbReference type="EMBL" id="KAK8064710.1"/>
    </source>
</evidence>
<dbReference type="Gene3D" id="3.30.559.30">
    <property type="entry name" value="Nonribosomal peptide synthetase, condensation domain"/>
    <property type="match status" value="7"/>
</dbReference>
<feature type="domain" description="Carrier" evidence="6">
    <location>
        <begin position="1602"/>
        <end position="1678"/>
    </location>
</feature>
<dbReference type="SUPFAM" id="SSF52777">
    <property type="entry name" value="CoA-dependent acyltransferases"/>
    <property type="match status" value="14"/>
</dbReference>
<feature type="domain" description="Carrier" evidence="6">
    <location>
        <begin position="4200"/>
        <end position="4276"/>
    </location>
</feature>
<evidence type="ECO:0000256" key="1">
    <source>
        <dbReference type="ARBA" id="ARBA00022450"/>
    </source>
</evidence>
<dbReference type="Gene3D" id="1.10.1200.10">
    <property type="entry name" value="ACP-like"/>
    <property type="match status" value="6"/>
</dbReference>
<dbReference type="InterPro" id="IPR009081">
    <property type="entry name" value="PP-bd_ACP"/>
</dbReference>
<comment type="similarity">
    <text evidence="4">Belongs to the NRP synthetase family.</text>
</comment>
<dbReference type="CDD" id="cd19542">
    <property type="entry name" value="CT_NRPS-like"/>
    <property type="match status" value="2"/>
</dbReference>
<protein>
    <submittedName>
        <fullName evidence="7">Amino acid adenylation</fullName>
    </submittedName>
</protein>
<dbReference type="InterPro" id="IPR020806">
    <property type="entry name" value="PKS_PP-bd"/>
</dbReference>
<dbReference type="Pfam" id="PF00501">
    <property type="entry name" value="AMP-binding"/>
    <property type="match status" value="6"/>
</dbReference>
<dbReference type="InterPro" id="IPR036736">
    <property type="entry name" value="ACP-like_sf"/>
</dbReference>
<dbReference type="InterPro" id="IPR010071">
    <property type="entry name" value="AA_adenyl_dom"/>
</dbReference>
<dbReference type="RefSeq" id="XP_066715699.1">
    <property type="nucleotide sequence ID" value="XM_066858757.1"/>
</dbReference>
<evidence type="ECO:0000256" key="2">
    <source>
        <dbReference type="ARBA" id="ARBA00022553"/>
    </source>
</evidence>
<dbReference type="InterPro" id="IPR023213">
    <property type="entry name" value="CAT-like_dom_sf"/>
</dbReference>
<dbReference type="GeneID" id="92091820"/>
<dbReference type="NCBIfam" id="TIGR01733">
    <property type="entry name" value="AA-adenyl-dom"/>
    <property type="match status" value="2"/>
</dbReference>
<dbReference type="InterPro" id="IPR000873">
    <property type="entry name" value="AMP-dep_synth/lig_dom"/>
</dbReference>
<keyword evidence="8" id="KW-1185">Reference proteome</keyword>
<evidence type="ECO:0000256" key="3">
    <source>
        <dbReference type="ARBA" id="ARBA00022598"/>
    </source>
</evidence>
<dbReference type="PANTHER" id="PTHR45527:SF3">
    <property type="entry name" value="SIDEROPHORE SYNTHETASE (EUROFUNG)"/>
    <property type="match status" value="1"/>
</dbReference>
<dbReference type="Gene3D" id="2.30.38.10">
    <property type="entry name" value="Luciferase, Domain 3"/>
    <property type="match status" value="1"/>
</dbReference>
<feature type="region of interest" description="Disordered" evidence="5">
    <location>
        <begin position="1"/>
        <end position="25"/>
    </location>
</feature>
<dbReference type="InterPro" id="IPR020845">
    <property type="entry name" value="AMP-binding_CS"/>
</dbReference>
<evidence type="ECO:0000313" key="8">
    <source>
        <dbReference type="Proteomes" id="UP001480595"/>
    </source>
</evidence>
<dbReference type="Pfam" id="PF00550">
    <property type="entry name" value="PP-binding"/>
    <property type="match status" value="5"/>
</dbReference>
<name>A0ABR1V0K5_9PEZI</name>
<dbReference type="SUPFAM" id="SSF47336">
    <property type="entry name" value="ACP-like"/>
    <property type="match status" value="6"/>
</dbReference>
<keyword evidence="1" id="KW-0596">Phosphopantetheine</keyword>
<dbReference type="CDD" id="cd19545">
    <property type="entry name" value="FUM14_C_NRPS-like"/>
    <property type="match status" value="3"/>
</dbReference>
<comment type="caution">
    <text evidence="7">The sequence shown here is derived from an EMBL/GenBank/DDBJ whole genome shotgun (WGS) entry which is preliminary data.</text>
</comment>
<dbReference type="Gene3D" id="3.40.50.980">
    <property type="match status" value="2"/>
</dbReference>
<feature type="region of interest" description="Disordered" evidence="5">
    <location>
        <begin position="5189"/>
        <end position="5228"/>
    </location>
</feature>
<dbReference type="Gene3D" id="3.30.300.30">
    <property type="match status" value="5"/>
</dbReference>
<dbReference type="PROSITE" id="PS50075">
    <property type="entry name" value="CARRIER"/>
    <property type="match status" value="5"/>
</dbReference>
<proteinExistence type="inferred from homology"/>
<dbReference type="Gene3D" id="3.40.50.12780">
    <property type="entry name" value="N-terminal domain of ligase-like"/>
    <property type="match status" value="5"/>
</dbReference>
<evidence type="ECO:0000256" key="4">
    <source>
        <dbReference type="ARBA" id="ARBA00029454"/>
    </source>
</evidence>
<feature type="domain" description="Carrier" evidence="6">
    <location>
        <begin position="5317"/>
        <end position="5393"/>
    </location>
</feature>
<dbReference type="SUPFAM" id="SSF56801">
    <property type="entry name" value="Acetyl-CoA synthetase-like"/>
    <property type="match status" value="6"/>
</dbReference>
<dbReference type="NCBIfam" id="NF003417">
    <property type="entry name" value="PRK04813.1"/>
    <property type="match status" value="8"/>
</dbReference>
<feature type="domain" description="Carrier" evidence="6">
    <location>
        <begin position="2678"/>
        <end position="2754"/>
    </location>
</feature>
<evidence type="ECO:0000256" key="5">
    <source>
        <dbReference type="SAM" id="MobiDB-lite"/>
    </source>
</evidence>
<dbReference type="SMART" id="SM01294">
    <property type="entry name" value="PKS_PP_betabranch"/>
    <property type="match status" value="1"/>
</dbReference>
<dbReference type="EMBL" id="JAQQWL010000007">
    <property type="protein sequence ID" value="KAK8064710.1"/>
    <property type="molecule type" value="Genomic_DNA"/>
</dbReference>
<keyword evidence="2" id="KW-0597">Phosphoprotein</keyword>
<dbReference type="CDD" id="cd05918">
    <property type="entry name" value="A_NRPS_SidN3_like"/>
    <property type="match status" value="5"/>
</dbReference>
<accession>A0ABR1V0K5</accession>
<evidence type="ECO:0000259" key="6">
    <source>
        <dbReference type="PROSITE" id="PS50075"/>
    </source>
</evidence>
<dbReference type="Proteomes" id="UP001480595">
    <property type="component" value="Unassembled WGS sequence"/>
</dbReference>
<dbReference type="CDD" id="cd19534">
    <property type="entry name" value="E_NRPS"/>
    <property type="match status" value="2"/>
</dbReference>
<sequence length="6910" mass="759052">MSTHAPNSLQGCSVSKTSKQSGDGIDSYPETVDGCVHDLITDMANLQPDAQAVCAWDGEWTYRQLDEMATHLAQRLVQMGVGPDTIIPLCFEKSKWMPVAMLAVMKAGGASVALETTLPHDRLHSIVQQVHSVVILSSSLGSQLAGRLTMGPVMIIDNITTAEVAGTSCITLPEVQPWNRLYIIFTSGSTGTPKGTIITHSNFRSAIHHQLVASGFSRSSRVYDFAKYSFDVAWSNFIFSLVSGGCLCIPSHDEVLNNITGSVLAYNANCLDITPSVASMLRPSDLSATLKVVLFAGEALSSSLALQWAEHVRVINLYGPAECTVVSIAEIQRGVTGSLTASIGRGVGVCTWIVDPSCLDNLVPVGAIGELLLEGPLVGGGYIGDVEKSASVFIKDPKWLVAGAPGHEGRWGRVYKTGDLVVAQLVTPRDASKPLLVAFVQITTDEARENQQGLESELKRVTHDINHRLAVDVPAYMIPSAYIPLSAFPTTPSGKTDRRKLKQLAESLSTQHLTDRGSHVSEKRKPTTPTESRLRELWSSVLGLAVEIIGVDDGFLRLGGDSMAAMKLVAVAREQGLSLRVADVFKQPVLSDMAAIVGEVLEVNAVVERFSLLQDHLDKELVTSQTSQACGVEIKAIEDVFPCTPLQEGLLALTAKHPGDYVSRHVFQLQPTTDMGRLKSSWDHIVAANPILRTRIVDLDQQGLVQVVVNQSAMWACAERTMNLSEYREADGKLTTGLGTPLSRFALFEEPAGHETRRFFVWTLHHALYDGWSKPLLLSQLEDAYNGKPLSSSPPFQGFVRQIAEVQKDEAHRFWSAQFEESEAQIFPPLPSPNYEARSNKLKTYKISGVRWPQNMGVTASTTLRAAWSIIIACYTNADDTIFGATVSGRQSAVQGVEKMTGPTIATVPVRITLDKSKTVEELLLQVQGQVIDTTPFEQTGLQVIRRASEHAERACNFQTLLIVQPAVDIEKDIHGGLFTSDSVPFDGTDNDMDEFRTYSLSLECHLEDQGVVVSTRFDSTVLNEEQVSILMRQLEHVIRQLCDPHSAMKKLENVALVGQQDLEQVWRWNSTVPDAADGVVHDLIAAATSQEPKAQAICAWDGNWTYRELDQLSTDLAHHLVNLGVGPEVIVPICIEKSKWMPVAMMAVMKAGGASVAMDYAQPEHRLRTIAEQVSPIVMLTSVANQDLARRLTSHRPVVVVGEQQTTNLIAAASAQSRRLPVVQPSNKLYVVFTSGSTGAPKGVVVTHANITSAIKHQRETLGLTRHSRIYDIASYMFDVVWCDLLQGLSAGGCICIPSNDDRRNDPLGAFARLEANTVIFTPSAIRGLDMLSLSGLCHIHYIGEALSPEDLVGLPPDVVVTNLYGPTECTTFSTAHPCSRTSDERISIGMGFGLCTWLVQPSDPSKLVPIGCIGELLLEGPLVAAGYLGDAAKTAASFINDPKWLSDGPTDERAGRRGRVYKTGDLAQYNADGSLLFLGRKDSQVKINGQRVELGDIEHHFQSNIPRSEDANVVAEVVRPIGSNNAMLVAFIAINYPSSGDGGGEAMQNKVESLTDGLSDRLLSQIPAYMIDRRKLRNIGQQLSLTDLARANSSSSKHRKPSTAIEKSLQHLWAAVLGLDAENISADDSFLRTGGDSITAMRLVTAARKQKIVISVADVFKHPVLHDLATLCEGAKGAENGDDISPIEPFALLPQKCLESLKGRIAKTCNIDAADVADAFPCTPLQEGLLALTAKRAGDYVARFVYPLLPDTASEKFFTAWEAVVSDTPILRTRIVDLGERGLVQAVINQAARWSYKEEAISLEAYQKADRQLTTELGTPLSRVAVVRDPDSDDRFFVWTIHHALYDGWSIPLMMERLEAAHDLSNGGIAPPPPSFQSFVKHVIDLDQKVAAQYWVEQFRGSEAQPFPSLSSATYQPMSNAFIKHRVRELQWPKTNVTPSMIVRAAWTLLATQYTDCNEAVFGVTVSGRQASVPGVDRMIGPTIATVPVRVTTNPEEMTVAHLLHQIQTQAVEMTEFEQTGLQRIRRVSPEAQRGCEFQTLLVVHPAEEEAKASHWFISRRDEHGEDDTNVTEHDTHSLTIECDLEHQGLRMRIAYDANVLSLEQVGRLAHQLEHAVRQICIPENANKRLESLDMVSPQDMHKLWAWNRTCPEALESCLHDMISETAKMYPDALAIDSWDGKFTYREFDALSTRLAYHLVSIGIGTDTVVPLYFEKSKWAPIAVLAVMKAGIGPVAMVASVSNEELTRKLTNAPVAVISDRLLEQLSHREPTHRLPQVQPWNKAYLIFTSGSTGVPKGAMLTHANVCSAVRYQSVAHGYTRDARVYDFTSYAFDTVWNNFMHTFTIGACLCIPSESERRDDLAGSINRFKSTILDITPSAATALQIRTIKSLHTLILGGEAVIRACETVGRNRRLEAAYGPCECTPTATIATIDPNMDGEPSIGHGVGLLTWVVDTKTGNRLLPIGATGELVLEGPLVGLGYLGDEDKTRAAFTQNPPWLLRGGAGRPGRTGRLYKTGDLVRYNPDGSLMFVDRKDAQVKVHGQRVELGEIESHMLRHPQTRQSLSLYPRSGTCANKLVGIFSRAVKHQVGSQPCIELIGTENETQVQEHIQSLQALLGETLPTYMIPSIWIALKDIPLNPSGKLNRRLVEDWLLSMDPEAFAKINNTGSRVPAREPRTDSERIVRDACGVILNIPPAEVKLECSFVANGGDSISAMRLAPYCRAADLIVSVATLLKYKTLADVAAQSSSTSHSSTVSFEEDFGTAFTLSPIQKWFFAQSSPDTFDNEGYYCNQGFYVKVNRHVMDDDVSVAIRKVVQHHSMLRARFERSGDDWVQVVPSPVEAVFHFSSADAQSVDEIKANTSKSHQGLSIQNGIVFAADLYTLPCGDQYLTLVAHHLVVDLVSWRIILDDLEALLNGQKLLDSLPFQLWNKLQAEEAQSSKYDPEGVLSTKNVHNNLDFWGFTDSTPNTTKDHVEKHLEIDQATTSLLLKESNAAFNTEPVDLILSAVWDAFFRTFPMRQGLTMFNEGHGRESWSSEIDPSRTVGWFTTMSPVHVARSIGASDSAANIVRLVKDARRRLPSNGWSYWVSRFMNERGIKAFESHATTMEVQFNYHGQFQQLERSDSLFDVVSFDDSVSAVGPSLPTSVLFDINIVIESGVTKISFAWNRHLAHQGLIQDWLVQIGTSLQSICLELSNKIPERTLSKPSIRPPPWWTGFSLSQMKGTGSYETSQTWDITPQGSHVINIQALTNAWQAVVARHPSLRTVFIQGMDGSVAFNSVVLKSCRGHVVHLEGDSFASAVSLLKELPKATYTQARPAHRLVLCQIAGENRVLCQIEMSHAISDGASTAITMQDWAKAYSEDLDIQELQETSHGFALALTSVPKADKMAYWTEKLSGIEPCHFPRLAEAAIIPCDKNVTGTVTLELTGEKFKLMQQFCEAQSTTPASFFHTAWALTLSAYTGSNSVCFAYLAWGRDLPVKGLMEAIGAFANVMICRVDIPEEWSGNELSSNLHNQVLEDLSFQHCSIADIQHALGLPFGQALFNSIMSFQRDHDSLSEGIETQDLIFADLDWEDPTEYDITINVKHTSTLACLTLDYRLVCLTNEQALRVISLLETVVMSLVTEDALGSTATSQIPRQLPLMDGIGGKDLQDIWKWNKTVPETVDGLVHDVISDVAHKTPEAPAVCAWDGDFTYAELDAIATKLAHHLVSKGLGTEDIVPLCFEKSKWMPVAILAVMKAGAASVALDTTLPEERLRSIIRQVDPKMILTSASREDMATRLTSTIAVPVSDALLANLDEIPNALPEITPRNKLYVVFTSGSTGLPKGVIITHSNFSSAIRHQQAALGFKNTSRVYDFVKYAFDVTWSNFLHTMTAGACLCIPSETEASNNITGSLVSYKANFVDLTPSVASTMRPTDLTTLEHLLFSGEALTTNLAAQWAEQATVLNTYGPAECSVKATFTVVGEADTSASSIGPGVGMCTWIVQPTNHNKLVPIGCVGELVLEGPLVGAGYLKDPEKTQATFIDDPVWLLRGGPGTAGRSGRLYKTGDVVRYNADGSMTFVGRKDAQVKISGQRLELGDVEHHVRTNIAHDAEVQVLAEVIQPRESSKSILIGFIYGGDDAKGSLSKKLREVTSSLNERLATHVPAYMIPSAYIILDKLPMTATGKTDRRHIRNIGRGLTFEEVMALNAPRGEYKPPSTPSEKLMQRLWASVLGIKLDTIGTDDNFLRVGGDSIGAMKLVGAAREAGLALTVTDIFQRPKLSDMARAVGRVSSADEDTIEPFSLLNVSIDHQTSKKQAAELCHIDATQVEDIFPCTPLQEGLLALTAKRAGDYVAQYMLPFQDTVDVVRLREAWARVLEMTPILRTRIVDLEGQGLVQVVVNQSTSWPQCSGLAEWQERGSKLTMGMGEPLVQYAINDAAAADEHHYFMWTVHHALYDGWSMPRIMDRLEAAYQDSTSVQEAPPFQRFVRHIMNIDDEQSKKYWQGQFEGSEAQSFPTLPSHVYQPTSNASITHSINNLRWPRNEITASTAIRTAWAILSARHTNSSDVVFGVTVSGRQAAVHEVDEMIGPTLATVPVRVAFDWEQPVERLLHQVQKQMVDMTAFEQTGLQKIRQVGVEARRACEFQTLMLIHLPQETNQEKTQLFASKAQADSTEEEVEFAEFDTHAITIECDLKTSGVEIRFEFDESIISYSKIRRLVGQMEHVLKQLCDTEKSSRQIADVETTSKADLDDIWKWNAAVPETIQTPVHDIVSSVCRKLPNAPAICAWDGKWSYGQLDEISSRLAHYLVHLGIGPEVVVPLLFEKSRWTPIAVLGVMKAGGACITVDPHLPEDRITSILEQVQPMLLLSSSSNKKLATKLSGGKPVIGIDTELLASLPTAELRPLPTVQPSNTVYINFTSGSTGTPKGVRILHSNFSSALRHQHGAHNFEADARVYDFASYAFDTSWQNLFATLECGACLCIPSEDERQDDLAASLERYKITHSEIAPSAALVLPLSTIKKLDTLILGGEKILEEHARKWAPHVRLKNSYGPCECTPTSTVADIDPTNFNGACIGTGKGVNTWIVDTITGNSLVPVGGVGELLLEGPLVGTHPWLIRGAPSCAGREGRLYKTGDLAYYNEDGSLSYIGRKDAQVKIHGQRVELGDIENHIMRHDMTRQSACLVPKSGPFAKRLVGVFSLKTTQGARKGSRSSSEQHTADLTRSPSPKASETSSTMGYNSIENLRPEKLKSSSGVVLEEPTTALRGHIAGIQNLLESSLPSYMVPTVWIALKEIHLNASGKLNRKQIEAWLTSLDQETHTRIASIDAIPAPRDPETEAERILTDACSMVLNVPVTGINLQRSFVANGGDSISAMRLSPHCRAANILFSVGTLLKAKSLAEVAKISSAASISTIPRTEGFDKPFALSPIQQWFFDQSPAYLVNTPDYYCNQSFCVRITQAVSVNDVREAVAKVVEHHSMLRARFQQQDNSWAQVIPKPSDARYHFDAIEMGSMGEIQTLAARRHQKLDFENGLVFSADLCGLASSPRQQYLILIAHHLVIDLVSWRLILDDLEALLTTGGSLMESLPFQVWNELQLQEAESARLDPENALPNTHGIRNDLDFWSFDSGISNTTHDHLGKTIIISKDTTQLVLKEANKAFNTEPIDLLLSAVWDAFLQVFPARDGLTIFNEGHGREPWNSDIDLARTVGWFTTLSPIHISRNRGHDSANIVRHVKDAKRKLTSNGWAYFASRYLNKKGRETFRSDNSVMEMTFNYHGQFQQLEREDAFFESITLDDVSDTGPCLPVCSLFNINMSIEGGHTHVSVTWNRHISHQGLIPQWVDQIGFSLQSICQSLKQRPAERTLSDYEFLNLDYASLDELQSHLIPDIQSLNGTEVEDIYPCSPMVDGMLLSQLKGSGLYETSQSYEIKPRGSHRINLEQLSAAWQDVIARHPPLRSVFIESSDGSVAFNQVVLRRYHGEVILLESSDTESTNALVKRLPKVSYQQLKPPHRMTLCQIPDTKSIICHIEMSHTVTDGESTGILLGDLSKAYKGGLGRDDLGETSRALHFPHLDKISAPADTVSWPTIDIDGEDFSSMQRFCEAHSITPASLFHAAWALTLVSYTGTDSVCFGYVASGRDLPIPGIGEAIGAYANMMVCRADNSREWTKNRFIQHMHHQVLEDMENQHCSLADIQHDLNLASGQQLFNTIVSFQREVDDHVDDTIGQELEFIDCDGDDPTEYDVAISITFGANRASLFANCLPSRYSNAQAHRIIALFKTIVLKLAEDNLQESNGETLRSVAMISDDDLEEIWNQNSAAPQTVDKSIHDLITATGKRQPAALAVNAWDGDWTYSELHETSTRLALHLVALGVGLDATVAVYLDRSRWVPVAMLAVMKAGGAFIHLESSDPEGWNRGILEQSQPVLLLSSTSTEQEAAKLTDRPVLVINRDFLNNLPATTDETLPSPGPCNKACVAFTSNGAGTPRGTIFSHSNLSSAIEYQKSTLGYVSDSRTYDCTKSSFSIPWVNFMFTVAAGGCFCIRSATEQKDDLAASMRHWKPTILSTTPSEAAKLPETVVQSLQTLILGGEHVSKEHIQYLAPLVDLKIVYRPWGCVSTATVATAGMEEYDEAIIGQGVGLNTWIVDTQDGTTLVPIGSIGELVLEGPLIAAEFLQHTDKTGFIVNPPWLTHGIRSSRHPGRTGRVFKTGDLVRYNKNGMLTLIGRKDAQIKMHGQHLEVEKIESHMMLSNAIHQSACFIPKSGHYANKLVGVFSLPRHCDTSSSAIELLDSSKAQEVQDAIQGLQAALDNSIPASGNMQRTSVEEWLCNIDTKTHAIISNATSSFPGATTTAQRVLRDACSLILNVPTVQINLQRSFITNGGDSISAMRVSPYCRAAGIVFSVASLLRNKRLVDVADSATITPAGSAFSPQ</sequence>
<feature type="compositionally biased region" description="Basic and acidic residues" evidence="5">
    <location>
        <begin position="513"/>
        <end position="525"/>
    </location>
</feature>
<dbReference type="InterPro" id="IPR045851">
    <property type="entry name" value="AMP-bd_C_sf"/>
</dbReference>